<accession>Q3IBR7</accession>
<dbReference type="Pfam" id="PF13247">
    <property type="entry name" value="Fer4_11"/>
    <property type="match status" value="1"/>
</dbReference>
<feature type="domain" description="4Fe-4S ferredoxin-type" evidence="5">
    <location>
        <begin position="131"/>
        <end position="160"/>
    </location>
</feature>
<dbReference type="CDD" id="cd10551">
    <property type="entry name" value="PsrB"/>
    <property type="match status" value="1"/>
</dbReference>
<reference evidence="6" key="1">
    <citation type="journal article" date="2005" name="J. Bacteriol.">
        <title>Clustered genes related to sulfate respiration in uncultured prokaryotes support the theory of their concomitant horizontal transfer.</title>
        <authorList>
            <person name="Mussmann M."/>
            <person name="Richter M."/>
            <person name="Lombardot T."/>
            <person name="Meyerdierks A."/>
            <person name="Kuever J."/>
            <person name="Kube M."/>
            <person name="Glockner F.O."/>
            <person name="Amann R."/>
        </authorList>
    </citation>
    <scope>NUCLEOTIDE SEQUENCE</scope>
</reference>
<organism evidence="6">
    <name type="scientific">uncultured sulfate-reducing bacterium</name>
    <dbReference type="NCBI Taxonomy" id="153939"/>
    <lineage>
        <taxon>Bacteria</taxon>
        <taxon>environmental samples</taxon>
    </lineage>
</organism>
<dbReference type="InterPro" id="IPR017896">
    <property type="entry name" value="4Fe4S_Fe-S-bd"/>
</dbReference>
<keyword evidence="2" id="KW-0479">Metal-binding</keyword>
<evidence type="ECO:0000256" key="2">
    <source>
        <dbReference type="ARBA" id="ARBA00022723"/>
    </source>
</evidence>
<dbReference type="SUPFAM" id="SSF54862">
    <property type="entry name" value="4Fe-4S ferredoxins"/>
    <property type="match status" value="1"/>
</dbReference>
<protein>
    <submittedName>
        <fullName evidence="6">Hdr-like menaquinol-oxidizing enzyme, subunit A (HmeA)</fullName>
    </submittedName>
</protein>
<dbReference type="InterPro" id="IPR054822">
    <property type="entry name" value="DsrO-like"/>
</dbReference>
<dbReference type="PROSITE" id="PS00198">
    <property type="entry name" value="4FE4S_FER_1"/>
    <property type="match status" value="1"/>
</dbReference>
<dbReference type="PANTHER" id="PTHR43177:SF3">
    <property type="entry name" value="PROTEIN NRFC HOMOLOG"/>
    <property type="match status" value="1"/>
</dbReference>
<dbReference type="Gene3D" id="3.30.70.20">
    <property type="match status" value="2"/>
</dbReference>
<keyword evidence="4" id="KW-0411">Iron-sulfur</keyword>
<name>Q3IBR7_9BACT</name>
<dbReference type="PANTHER" id="PTHR43177">
    <property type="entry name" value="PROTEIN NRFC"/>
    <property type="match status" value="1"/>
</dbReference>
<keyword evidence="3" id="KW-0408">Iron</keyword>
<dbReference type="EMBL" id="CT025834">
    <property type="protein sequence ID" value="CAJ31136.1"/>
    <property type="molecule type" value="Genomic_DNA"/>
</dbReference>
<proteinExistence type="predicted"/>
<evidence type="ECO:0000259" key="5">
    <source>
        <dbReference type="PROSITE" id="PS51379"/>
    </source>
</evidence>
<dbReference type="GO" id="GO:0046872">
    <property type="term" value="F:metal ion binding"/>
    <property type="evidence" value="ECO:0007669"/>
    <property type="project" value="UniProtKB-KW"/>
</dbReference>
<dbReference type="NCBIfam" id="NF045797">
    <property type="entry name" value="DsrO"/>
    <property type="match status" value="1"/>
</dbReference>
<dbReference type="PROSITE" id="PS51379">
    <property type="entry name" value="4FE4S_FER_2"/>
    <property type="match status" value="1"/>
</dbReference>
<gene>
    <name evidence="6" type="primary">hmeA</name>
    <name evidence="6" type="ORF">42c90022</name>
</gene>
<evidence type="ECO:0000256" key="3">
    <source>
        <dbReference type="ARBA" id="ARBA00023004"/>
    </source>
</evidence>
<evidence type="ECO:0000256" key="4">
    <source>
        <dbReference type="ARBA" id="ARBA00023014"/>
    </source>
</evidence>
<sequence length="271" mass="29940">MGLGAIGAAGGVALPVVASRPDDGSSAGSTGGKRLAMVIDLRKFRSNDALLERLVDACHRIHNVPDFDSPKDEVKWLWSEDFETVFHDQEFHFIRSDLEGKPTLILCNHCDNPPCTRVCPTEATWKRESDGVVMMDWHRCIGCRYCIVACPYGSRSFNFKDPRTAANLAEPVPTFPTRMRGVVEKCNFCEERLAKGQQPACVEACDDDQIVFGDLNDPESKVRRLLGESMAIRRKPGLGTQPAVYYIIDDPETLESSGGMMFGGVKEGDHA</sequence>
<evidence type="ECO:0000313" key="6">
    <source>
        <dbReference type="EMBL" id="CAJ31136.1"/>
    </source>
</evidence>
<keyword evidence="1" id="KW-0004">4Fe-4S</keyword>
<dbReference type="InterPro" id="IPR017900">
    <property type="entry name" value="4Fe4S_Fe_S_CS"/>
</dbReference>
<dbReference type="AlphaFoldDB" id="Q3IBR7"/>
<dbReference type="GO" id="GO:0051539">
    <property type="term" value="F:4 iron, 4 sulfur cluster binding"/>
    <property type="evidence" value="ECO:0007669"/>
    <property type="project" value="UniProtKB-KW"/>
</dbReference>
<dbReference type="InterPro" id="IPR050954">
    <property type="entry name" value="ET_IronSulfur_Cluster-Binding"/>
</dbReference>
<evidence type="ECO:0000256" key="1">
    <source>
        <dbReference type="ARBA" id="ARBA00022485"/>
    </source>
</evidence>